<dbReference type="AlphaFoldDB" id="A0A2H5QUP0"/>
<dbReference type="GO" id="GO:0005886">
    <property type="term" value="C:plasma membrane"/>
    <property type="evidence" value="ECO:0007669"/>
    <property type="project" value="TreeGrafter"/>
</dbReference>
<dbReference type="GO" id="GO:0004674">
    <property type="term" value="F:protein serine/threonine kinase activity"/>
    <property type="evidence" value="ECO:0007669"/>
    <property type="project" value="UniProtKB-KW"/>
</dbReference>
<evidence type="ECO:0000256" key="5">
    <source>
        <dbReference type="ARBA" id="ARBA00022840"/>
    </source>
</evidence>
<evidence type="ECO:0000313" key="7">
    <source>
        <dbReference type="EMBL" id="GAY68344.1"/>
    </source>
</evidence>
<dbReference type="PANTHER" id="PTHR27002">
    <property type="entry name" value="RECEPTOR-LIKE SERINE/THREONINE-PROTEIN KINASE SD1-8"/>
    <property type="match status" value="1"/>
</dbReference>
<evidence type="ECO:0000259" key="6">
    <source>
        <dbReference type="Pfam" id="PF07714"/>
    </source>
</evidence>
<evidence type="ECO:0000256" key="3">
    <source>
        <dbReference type="ARBA" id="ARBA00022741"/>
    </source>
</evidence>
<keyword evidence="1" id="KW-0723">Serine/threonine-protein kinase</keyword>
<keyword evidence="2" id="KW-0808">Transferase</keyword>
<feature type="domain" description="Serine-threonine/tyrosine-protein kinase catalytic" evidence="6">
    <location>
        <begin position="17"/>
        <end position="116"/>
    </location>
</feature>
<sequence length="133" mass="15321">MKKMLQKLILTNDGWNAKMEERKIGYVSPEYALGGVFSIKSEIFSFGVLRLEILSGKKNTEFYWTDSLIFVIYYLPLLCAQESADDRPTVYDVVSMLTNEATTLNPSNRPAFSYVRTFQHRPPARQKIVRSTK</sequence>
<evidence type="ECO:0000256" key="4">
    <source>
        <dbReference type="ARBA" id="ARBA00022777"/>
    </source>
</evidence>
<keyword evidence="5" id="KW-0067">ATP-binding</keyword>
<dbReference type="Pfam" id="PF07714">
    <property type="entry name" value="PK_Tyr_Ser-Thr"/>
    <property type="match status" value="1"/>
</dbReference>
<dbReference type="PANTHER" id="PTHR27002:SF812">
    <property type="entry name" value="RECEPTOR-LIKE SERINE_THREONINE-PROTEIN KINASE"/>
    <property type="match status" value="1"/>
</dbReference>
<evidence type="ECO:0000313" key="8">
    <source>
        <dbReference type="Proteomes" id="UP000236630"/>
    </source>
</evidence>
<proteinExistence type="predicted"/>
<organism evidence="7 8">
    <name type="scientific">Citrus unshiu</name>
    <name type="common">Satsuma mandarin</name>
    <name type="synonym">Citrus nobilis var. unshiu</name>
    <dbReference type="NCBI Taxonomy" id="55188"/>
    <lineage>
        <taxon>Eukaryota</taxon>
        <taxon>Viridiplantae</taxon>
        <taxon>Streptophyta</taxon>
        <taxon>Embryophyta</taxon>
        <taxon>Tracheophyta</taxon>
        <taxon>Spermatophyta</taxon>
        <taxon>Magnoliopsida</taxon>
        <taxon>eudicotyledons</taxon>
        <taxon>Gunneridae</taxon>
        <taxon>Pentapetalae</taxon>
        <taxon>rosids</taxon>
        <taxon>malvids</taxon>
        <taxon>Sapindales</taxon>
        <taxon>Rutaceae</taxon>
        <taxon>Aurantioideae</taxon>
        <taxon>Citrus</taxon>
    </lineage>
</organism>
<gene>
    <name evidence="7" type="ORF">CUMW_263370</name>
</gene>
<accession>A0A2H5QUP0</accession>
<evidence type="ECO:0000256" key="1">
    <source>
        <dbReference type="ARBA" id="ARBA00022527"/>
    </source>
</evidence>
<dbReference type="EMBL" id="BDQV01000861">
    <property type="protein sequence ID" value="GAY68344.1"/>
    <property type="molecule type" value="Genomic_DNA"/>
</dbReference>
<dbReference type="InterPro" id="IPR001245">
    <property type="entry name" value="Ser-Thr/Tyr_kinase_cat_dom"/>
</dbReference>
<dbReference type="Gene3D" id="1.10.510.10">
    <property type="entry name" value="Transferase(Phosphotransferase) domain 1"/>
    <property type="match status" value="1"/>
</dbReference>
<comment type="caution">
    <text evidence="7">The sequence shown here is derived from an EMBL/GenBank/DDBJ whole genome shotgun (WGS) entry which is preliminary data.</text>
</comment>
<dbReference type="InterPro" id="IPR011009">
    <property type="entry name" value="Kinase-like_dom_sf"/>
</dbReference>
<dbReference type="STRING" id="55188.A0A2H5QUP0"/>
<keyword evidence="4" id="KW-0418">Kinase</keyword>
<dbReference type="GO" id="GO:0005524">
    <property type="term" value="F:ATP binding"/>
    <property type="evidence" value="ECO:0007669"/>
    <property type="project" value="UniProtKB-KW"/>
</dbReference>
<dbReference type="SUPFAM" id="SSF56112">
    <property type="entry name" value="Protein kinase-like (PK-like)"/>
    <property type="match status" value="1"/>
</dbReference>
<reference evidence="7 8" key="1">
    <citation type="journal article" date="2017" name="Front. Genet.">
        <title>Draft sequencing of the heterozygous diploid genome of Satsuma (Citrus unshiu Marc.) using a hybrid assembly approach.</title>
        <authorList>
            <person name="Shimizu T."/>
            <person name="Tanizawa Y."/>
            <person name="Mochizuki T."/>
            <person name="Nagasaki H."/>
            <person name="Yoshioka T."/>
            <person name="Toyoda A."/>
            <person name="Fujiyama A."/>
            <person name="Kaminuma E."/>
            <person name="Nakamura Y."/>
        </authorList>
    </citation>
    <scope>NUCLEOTIDE SEQUENCE [LARGE SCALE GENOMIC DNA]</scope>
    <source>
        <strain evidence="8">cv. Miyagawa wase</strain>
    </source>
</reference>
<keyword evidence="3" id="KW-0547">Nucleotide-binding</keyword>
<keyword evidence="8" id="KW-1185">Reference proteome</keyword>
<dbReference type="Proteomes" id="UP000236630">
    <property type="component" value="Unassembled WGS sequence"/>
</dbReference>
<evidence type="ECO:0000256" key="2">
    <source>
        <dbReference type="ARBA" id="ARBA00022679"/>
    </source>
</evidence>
<protein>
    <recommendedName>
        <fullName evidence="6">Serine-threonine/tyrosine-protein kinase catalytic domain-containing protein</fullName>
    </recommendedName>
</protein>
<name>A0A2H5QUP0_CITUN</name>